<keyword evidence="5 8" id="KW-0133">Cell shape</keyword>
<evidence type="ECO:0000256" key="4">
    <source>
        <dbReference type="ARBA" id="ARBA00022692"/>
    </source>
</evidence>
<dbReference type="AlphaFoldDB" id="A0A1T4VW37"/>
<dbReference type="Pfam" id="PF04093">
    <property type="entry name" value="MreD"/>
    <property type="match status" value="1"/>
</dbReference>
<dbReference type="GO" id="GO:0008360">
    <property type="term" value="P:regulation of cell shape"/>
    <property type="evidence" value="ECO:0007669"/>
    <property type="project" value="UniProtKB-UniRule"/>
</dbReference>
<dbReference type="InterPro" id="IPR026034">
    <property type="entry name" value="MreD_proteobac"/>
</dbReference>
<dbReference type="PANTHER" id="PTHR37484:SF1">
    <property type="entry name" value="ROD SHAPE-DETERMINING PROTEIN MRED"/>
    <property type="match status" value="1"/>
</dbReference>
<keyword evidence="3 8" id="KW-1003">Cell membrane</keyword>
<dbReference type="InterPro" id="IPR007227">
    <property type="entry name" value="Cell_shape_determining_MreD"/>
</dbReference>
<evidence type="ECO:0000313" key="11">
    <source>
        <dbReference type="Proteomes" id="UP000190460"/>
    </source>
</evidence>
<evidence type="ECO:0000256" key="8">
    <source>
        <dbReference type="PIRNR" id="PIRNR018472"/>
    </source>
</evidence>
<comment type="function">
    <text evidence="8">Involved in formation of the rod shape of the cell. May also contribute to regulation of formation of penicillin-binding proteins.</text>
</comment>
<reference evidence="10 11" key="1">
    <citation type="submission" date="2017-02" db="EMBL/GenBank/DDBJ databases">
        <authorList>
            <person name="Peterson S.W."/>
        </authorList>
    </citation>
    <scope>NUCLEOTIDE SEQUENCE [LARGE SCALE GENOMIC DNA]</scope>
    <source>
        <strain evidence="10 11">ATCC 49788</strain>
    </source>
</reference>
<evidence type="ECO:0000256" key="7">
    <source>
        <dbReference type="ARBA" id="ARBA00023136"/>
    </source>
</evidence>
<dbReference type="Proteomes" id="UP000190460">
    <property type="component" value="Unassembled WGS sequence"/>
</dbReference>
<comment type="subcellular location">
    <subcellularLocation>
        <location evidence="8">Cell inner membrane</location>
    </subcellularLocation>
    <subcellularLocation>
        <location evidence="1">Cell membrane</location>
        <topology evidence="1">Multi-pass membrane protein</topology>
    </subcellularLocation>
</comment>
<dbReference type="PIRSF" id="PIRSF018472">
    <property type="entry name" value="MreD_proteobac"/>
    <property type="match status" value="1"/>
</dbReference>
<evidence type="ECO:0000256" key="5">
    <source>
        <dbReference type="ARBA" id="ARBA00022960"/>
    </source>
</evidence>
<dbReference type="STRING" id="92487.SAMN02745130_00332"/>
<keyword evidence="8" id="KW-0997">Cell inner membrane</keyword>
<protein>
    <recommendedName>
        <fullName evidence="8">Rod shape-determining protein MreD</fullName>
    </recommendedName>
</protein>
<feature type="transmembrane region" description="Helical" evidence="9">
    <location>
        <begin position="56"/>
        <end position="89"/>
    </location>
</feature>
<feature type="transmembrane region" description="Helical" evidence="9">
    <location>
        <begin position="133"/>
        <end position="157"/>
    </location>
</feature>
<sequence length="162" mass="18558">MIENLPRFPGAIWLTLLLGLGLNNMPLPPEWAYWRPDFLVLSLIHWALAMRQNVNLFMAFFMGLLADTISYSLLGQHALGYVLVTYFAVRLSLRMSAEAFLQQFALIFIVVGIFMLINLWIRGVTGNMGAGLLYWMPLLSSLLVWPIYHGILGYFYVPRKMV</sequence>
<feature type="transmembrane region" description="Helical" evidence="9">
    <location>
        <begin position="101"/>
        <end position="121"/>
    </location>
</feature>
<evidence type="ECO:0000256" key="2">
    <source>
        <dbReference type="ARBA" id="ARBA00007776"/>
    </source>
</evidence>
<dbReference type="PANTHER" id="PTHR37484">
    <property type="entry name" value="ROD SHAPE-DETERMINING PROTEIN MRED"/>
    <property type="match status" value="1"/>
</dbReference>
<keyword evidence="6 9" id="KW-1133">Transmembrane helix</keyword>
<evidence type="ECO:0000256" key="6">
    <source>
        <dbReference type="ARBA" id="ARBA00022989"/>
    </source>
</evidence>
<accession>A0A1T4VW37</accession>
<evidence type="ECO:0000256" key="3">
    <source>
        <dbReference type="ARBA" id="ARBA00022475"/>
    </source>
</evidence>
<evidence type="ECO:0000256" key="9">
    <source>
        <dbReference type="SAM" id="Phobius"/>
    </source>
</evidence>
<keyword evidence="4 9" id="KW-0812">Transmembrane</keyword>
<name>A0A1T4VW37_9GAMM</name>
<organism evidence="10 11">
    <name type="scientific">Thiothrix eikelboomii</name>
    <dbReference type="NCBI Taxonomy" id="92487"/>
    <lineage>
        <taxon>Bacteria</taxon>
        <taxon>Pseudomonadati</taxon>
        <taxon>Pseudomonadota</taxon>
        <taxon>Gammaproteobacteria</taxon>
        <taxon>Thiotrichales</taxon>
        <taxon>Thiotrichaceae</taxon>
        <taxon>Thiothrix</taxon>
    </lineage>
</organism>
<gene>
    <name evidence="10" type="ORF">SAMN02745130_00332</name>
</gene>
<keyword evidence="7 8" id="KW-0472">Membrane</keyword>
<dbReference type="EMBL" id="FUYB01000001">
    <property type="protein sequence ID" value="SKA68691.1"/>
    <property type="molecule type" value="Genomic_DNA"/>
</dbReference>
<dbReference type="GO" id="GO:0005886">
    <property type="term" value="C:plasma membrane"/>
    <property type="evidence" value="ECO:0007669"/>
    <property type="project" value="UniProtKB-SubCell"/>
</dbReference>
<evidence type="ECO:0000256" key="1">
    <source>
        <dbReference type="ARBA" id="ARBA00004651"/>
    </source>
</evidence>
<dbReference type="RefSeq" id="WP_078920832.1">
    <property type="nucleotide sequence ID" value="NZ_FUYB01000001.1"/>
</dbReference>
<proteinExistence type="inferred from homology"/>
<keyword evidence="11" id="KW-1185">Reference proteome</keyword>
<comment type="similarity">
    <text evidence="2 8">Belongs to the MreD family.</text>
</comment>
<evidence type="ECO:0000313" key="10">
    <source>
        <dbReference type="EMBL" id="SKA68691.1"/>
    </source>
</evidence>
<dbReference type="OrthoDB" id="6647425at2"/>
<dbReference type="NCBIfam" id="TIGR03426">
    <property type="entry name" value="shape_MreD"/>
    <property type="match status" value="1"/>
</dbReference>